<feature type="transmembrane region" description="Helical" evidence="2">
    <location>
        <begin position="24"/>
        <end position="47"/>
    </location>
</feature>
<dbReference type="Proteomes" id="UP000053593">
    <property type="component" value="Unassembled WGS sequence"/>
</dbReference>
<sequence length="196" mass="21368">MRRSSSSGTSIASASTPKTGDHTALIVGAVVGGIGLLLLIGNILLCLRRRRHMTRIKRISATTPRSEESTHELISPFALGRPISPSEEKHRPRSIQREGSLPGLQSEESNIPLAPSAGQPLPSRTQRIRSALNISMNGAMRPLDNNASFENLRPSPMRNSGNIRPFRHQDSGLRIFASFQNRDSGVTELPPDYSSI</sequence>
<accession>A0A0D0ATR8</accession>
<evidence type="ECO:0000256" key="2">
    <source>
        <dbReference type="SAM" id="Phobius"/>
    </source>
</evidence>
<feature type="region of interest" description="Disordered" evidence="1">
    <location>
        <begin position="58"/>
        <end position="123"/>
    </location>
</feature>
<evidence type="ECO:0000256" key="1">
    <source>
        <dbReference type="SAM" id="MobiDB-lite"/>
    </source>
</evidence>
<proteinExistence type="predicted"/>
<protein>
    <submittedName>
        <fullName evidence="3">Uncharacterized protein</fullName>
    </submittedName>
</protein>
<organism evidence="3 4">
    <name type="scientific">Collybiopsis luxurians FD-317 M1</name>
    <dbReference type="NCBI Taxonomy" id="944289"/>
    <lineage>
        <taxon>Eukaryota</taxon>
        <taxon>Fungi</taxon>
        <taxon>Dikarya</taxon>
        <taxon>Basidiomycota</taxon>
        <taxon>Agaricomycotina</taxon>
        <taxon>Agaricomycetes</taxon>
        <taxon>Agaricomycetidae</taxon>
        <taxon>Agaricales</taxon>
        <taxon>Marasmiineae</taxon>
        <taxon>Omphalotaceae</taxon>
        <taxon>Collybiopsis</taxon>
        <taxon>Collybiopsis luxurians</taxon>
    </lineage>
</organism>
<keyword evidence="2" id="KW-0812">Transmembrane</keyword>
<gene>
    <name evidence="3" type="ORF">GYMLUDRAFT_250062</name>
</gene>
<keyword evidence="4" id="KW-1185">Reference proteome</keyword>
<dbReference type="HOGENOM" id="CLU_1390393_0_0_1"/>
<name>A0A0D0ATR8_9AGAR</name>
<evidence type="ECO:0000313" key="4">
    <source>
        <dbReference type="Proteomes" id="UP000053593"/>
    </source>
</evidence>
<keyword evidence="2" id="KW-0472">Membrane</keyword>
<dbReference type="AlphaFoldDB" id="A0A0D0ATR8"/>
<reference evidence="3 4" key="1">
    <citation type="submission" date="2014-04" db="EMBL/GenBank/DDBJ databases">
        <title>Evolutionary Origins and Diversification of the Mycorrhizal Mutualists.</title>
        <authorList>
            <consortium name="DOE Joint Genome Institute"/>
            <consortium name="Mycorrhizal Genomics Consortium"/>
            <person name="Kohler A."/>
            <person name="Kuo A."/>
            <person name="Nagy L.G."/>
            <person name="Floudas D."/>
            <person name="Copeland A."/>
            <person name="Barry K.W."/>
            <person name="Cichocki N."/>
            <person name="Veneault-Fourrey C."/>
            <person name="LaButti K."/>
            <person name="Lindquist E.A."/>
            <person name="Lipzen A."/>
            <person name="Lundell T."/>
            <person name="Morin E."/>
            <person name="Murat C."/>
            <person name="Riley R."/>
            <person name="Ohm R."/>
            <person name="Sun H."/>
            <person name="Tunlid A."/>
            <person name="Henrissat B."/>
            <person name="Grigoriev I.V."/>
            <person name="Hibbett D.S."/>
            <person name="Martin F."/>
        </authorList>
    </citation>
    <scope>NUCLEOTIDE SEQUENCE [LARGE SCALE GENOMIC DNA]</scope>
    <source>
        <strain evidence="3 4">FD-317 M1</strain>
    </source>
</reference>
<keyword evidence="2" id="KW-1133">Transmembrane helix</keyword>
<evidence type="ECO:0000313" key="3">
    <source>
        <dbReference type="EMBL" id="KIK53885.1"/>
    </source>
</evidence>
<dbReference type="EMBL" id="KN834823">
    <property type="protein sequence ID" value="KIK53885.1"/>
    <property type="molecule type" value="Genomic_DNA"/>
</dbReference>